<dbReference type="EMBL" id="JAQYXL010000001">
    <property type="protein sequence ID" value="MEN3229924.1"/>
    <property type="molecule type" value="Genomic_DNA"/>
</dbReference>
<dbReference type="Proteomes" id="UP001404845">
    <property type="component" value="Unassembled WGS sequence"/>
</dbReference>
<comment type="caution">
    <text evidence="2">The sequence shown here is derived from an EMBL/GenBank/DDBJ whole genome shotgun (WGS) entry which is preliminary data.</text>
</comment>
<dbReference type="RefSeq" id="WP_345971530.1">
    <property type="nucleotide sequence ID" value="NZ_JAQYXL010000001.1"/>
</dbReference>
<reference evidence="2 3" key="1">
    <citation type="journal article" date="2023" name="PLoS ONE">
        <title>Complete genome assembly of Hawai'i environmental nontuberculous mycobacteria reveals unexpected co-isolation with methylobacteria.</title>
        <authorList>
            <person name="Hendrix J."/>
            <person name="Epperson L.E."/>
            <person name="Tong E.I."/>
            <person name="Chan Y.L."/>
            <person name="Hasan N.A."/>
            <person name="Dawrs S.N."/>
            <person name="Norton G.J."/>
            <person name="Virdi R."/>
            <person name="Crooks J.L."/>
            <person name="Chan E.D."/>
            <person name="Honda J.R."/>
            <person name="Strong M."/>
        </authorList>
    </citation>
    <scope>NUCLEOTIDE SEQUENCE [LARGE SCALE GENOMIC DNA]</scope>
    <source>
        <strain evidence="2 3">NJH_HI01</strain>
    </source>
</reference>
<protein>
    <recommendedName>
        <fullName evidence="4">Transposase</fullName>
    </recommendedName>
</protein>
<organism evidence="2 3">
    <name type="scientific">Methylorubrum rhodesianum</name>
    <dbReference type="NCBI Taxonomy" id="29427"/>
    <lineage>
        <taxon>Bacteria</taxon>
        <taxon>Pseudomonadati</taxon>
        <taxon>Pseudomonadota</taxon>
        <taxon>Alphaproteobacteria</taxon>
        <taxon>Hyphomicrobiales</taxon>
        <taxon>Methylobacteriaceae</taxon>
        <taxon>Methylorubrum</taxon>
    </lineage>
</organism>
<accession>A0ABU9ZEN9</accession>
<evidence type="ECO:0000313" key="3">
    <source>
        <dbReference type="Proteomes" id="UP001404845"/>
    </source>
</evidence>
<evidence type="ECO:0000313" key="2">
    <source>
        <dbReference type="EMBL" id="MEN3229924.1"/>
    </source>
</evidence>
<feature type="compositionally biased region" description="Basic and acidic residues" evidence="1">
    <location>
        <begin position="78"/>
        <end position="89"/>
    </location>
</feature>
<name>A0ABU9ZEN9_9HYPH</name>
<gene>
    <name evidence="2" type="ORF">PUR21_20080</name>
</gene>
<feature type="region of interest" description="Disordered" evidence="1">
    <location>
        <begin position="1"/>
        <end position="30"/>
    </location>
</feature>
<keyword evidence="3" id="KW-1185">Reference proteome</keyword>
<evidence type="ECO:0000256" key="1">
    <source>
        <dbReference type="SAM" id="MobiDB-lite"/>
    </source>
</evidence>
<proteinExistence type="predicted"/>
<feature type="region of interest" description="Disordered" evidence="1">
    <location>
        <begin position="78"/>
        <end position="114"/>
    </location>
</feature>
<evidence type="ECO:0008006" key="4">
    <source>
        <dbReference type="Google" id="ProtNLM"/>
    </source>
</evidence>
<sequence length="199" mass="21203">MRAKPPAVQVRGGRSNGPRSAAEGFRSEAGRGIHAVQAGEERADAPVARHLVEIEHHPTGAYTGDRVGIRPLLERRLGTRLRDPAERRTIGRQADDDEQAQQPDQCGQDETGGKAGMCTARRGWAGHEGHGDIIVVDETLPFNRVRHSGRLFGTAPRVMHHADHAGAVDGCAGPHGTPVGSGISAQALPRSHTLAFLLP</sequence>